<keyword evidence="1" id="KW-0472">Membrane</keyword>
<dbReference type="RefSeq" id="WP_268045318.1">
    <property type="nucleotide sequence ID" value="NZ_CP104064.1"/>
</dbReference>
<organism evidence="2 3">
    <name type="scientific">Alicyclobacillus dauci</name>
    <dbReference type="NCBI Taxonomy" id="1475485"/>
    <lineage>
        <taxon>Bacteria</taxon>
        <taxon>Bacillati</taxon>
        <taxon>Bacillota</taxon>
        <taxon>Bacilli</taxon>
        <taxon>Bacillales</taxon>
        <taxon>Alicyclobacillaceae</taxon>
        <taxon>Alicyclobacillus</taxon>
    </lineage>
</organism>
<proteinExistence type="predicted"/>
<name>A0ABY6Z4U6_9BACL</name>
<evidence type="ECO:0000313" key="3">
    <source>
        <dbReference type="Proteomes" id="UP001164803"/>
    </source>
</evidence>
<keyword evidence="3" id="KW-1185">Reference proteome</keyword>
<feature type="transmembrane region" description="Helical" evidence="1">
    <location>
        <begin position="86"/>
        <end position="103"/>
    </location>
</feature>
<keyword evidence="1" id="KW-0812">Transmembrane</keyword>
<accession>A0ABY6Z4U6</accession>
<keyword evidence="1" id="KW-1133">Transmembrane helix</keyword>
<gene>
    <name evidence="2" type="ORF">NZD86_04625</name>
</gene>
<feature type="transmembrane region" description="Helical" evidence="1">
    <location>
        <begin position="53"/>
        <end position="74"/>
    </location>
</feature>
<evidence type="ECO:0000313" key="2">
    <source>
        <dbReference type="EMBL" id="WAH37794.1"/>
    </source>
</evidence>
<dbReference type="EMBL" id="CP104064">
    <property type="protein sequence ID" value="WAH37794.1"/>
    <property type="molecule type" value="Genomic_DNA"/>
</dbReference>
<reference evidence="2" key="1">
    <citation type="submission" date="2022-08" db="EMBL/GenBank/DDBJ databases">
        <title>Alicyclobacillus dauci DSM2870, complete genome.</title>
        <authorList>
            <person name="Wang Q."/>
            <person name="Cai R."/>
            <person name="Wang Z."/>
        </authorList>
    </citation>
    <scope>NUCLEOTIDE SEQUENCE</scope>
    <source>
        <strain evidence="2">DSM 28700</strain>
    </source>
</reference>
<feature type="transmembrane region" description="Helical" evidence="1">
    <location>
        <begin position="123"/>
        <end position="142"/>
    </location>
</feature>
<dbReference type="Proteomes" id="UP001164803">
    <property type="component" value="Chromosome"/>
</dbReference>
<evidence type="ECO:0000256" key="1">
    <source>
        <dbReference type="SAM" id="Phobius"/>
    </source>
</evidence>
<protein>
    <submittedName>
        <fullName evidence="2">Uncharacterized protein</fullName>
    </submittedName>
</protein>
<sequence>MLKSDTEKVIGVIGNSTTTVYGSGTDNDVSQFHVNVTVTPVHVNYTPISIDGYGYISIALLVAICTAGAIYMLWWRKSTWERKHPYLVSVGFSIIALLAAIPLARYPLQISWLPLSLPNWARYPFQLVGWFLVVILFLRFVWTMSILLDRHGVFLAGDYKDLGPEIEERARIDAEVAELFDSVKLHLFDRDVVTFFKQVKTTSPSDKAYAFGWTGYLVLLEQHVPSFTHCYVTYALTADSLELAPKKYQPAIREALTIHDPVPYKEATVGEAQAVVYAHPQENVCILVAGRGLKPVLQDEVMEWIRHFDAAWANV</sequence>